<dbReference type="Gene3D" id="3.10.105.10">
    <property type="entry name" value="Dipeptide-binding Protein, Domain 3"/>
    <property type="match status" value="2"/>
</dbReference>
<gene>
    <name evidence="7" type="ORF">SO694_00019044</name>
</gene>
<sequence length="631" mass="68140">MKLSLALALSGASTAAAADCKATTLDFLVLDGDATFAAIEDDIRANLAEVGITATARFLDRDAYNTDMVAGNFDVVFSQTWGAPYDPHSYVASWTTPDEAHYGVMSGGTTNLDPETFAADVDDVLSEMDAATRQDKWTALLSEVHDEVIHVPLWGVRIPSVVNKQRLMGYTSGYQQFDYPVHKMTVVSGEKIVTVAPGAQTGLFTSVGRLDPHSYRPNEFFANNWVYEGLVAYGANGNIEASLATAWTSEETSSGGETWRFTLREGVTFHDGAAFDCSVVKLNFDHVFAGGLSGGDWHGWYGLPGAASSWSCDGEVFVLNTDEPYYPLLQELSYIRPLRMLSPLAFVNGAATDPYTHNSCPTGWGTVDATDTDPAVVCAGTLAVSGTGPFKLGAVTKANADTDEEYDERAQFLQHADYWGGAPDIEELHVVYYADQDAVLAALQDESLDVVVGAGVIAASEYATLQYDDKFDVLHGISTQNNVLIMNIADVDVRKTVVHAVNKGPIIEAELGGFESPTDSLFNPLLPYCDIDLTPKFDYDLEKARLLNCPEVETVVETVTEYVDVPAEGGSSKKKSSDDDEALYGGLAAAFAVALLLAVLFVAYMGCKERAGEPVFAPLKNPIREKEIEQL</sequence>
<dbReference type="EMBL" id="JBBJCI010000152">
    <property type="protein sequence ID" value="KAK7241791.1"/>
    <property type="molecule type" value="Genomic_DNA"/>
</dbReference>
<keyword evidence="4" id="KW-0472">Membrane</keyword>
<evidence type="ECO:0000313" key="8">
    <source>
        <dbReference type="Proteomes" id="UP001363151"/>
    </source>
</evidence>
<keyword evidence="4" id="KW-0812">Transmembrane</keyword>
<reference evidence="7 8" key="1">
    <citation type="submission" date="2024-03" db="EMBL/GenBank/DDBJ databases">
        <title>Aureococcus anophagefferens CCMP1851 and Kratosvirus quantuckense: Draft genome of a second virus-susceptible host strain in the model system.</title>
        <authorList>
            <person name="Chase E."/>
            <person name="Truchon A.R."/>
            <person name="Schepens W."/>
            <person name="Wilhelm S.W."/>
        </authorList>
    </citation>
    <scope>NUCLEOTIDE SEQUENCE [LARGE SCALE GENOMIC DNA]</scope>
    <source>
        <strain evidence="7 8">CCMP1851</strain>
    </source>
</reference>
<feature type="domain" description="Solute-binding protein family 5" evidence="6">
    <location>
        <begin position="239"/>
        <end position="545"/>
    </location>
</feature>
<accession>A0ABR1FZZ2</accession>
<evidence type="ECO:0000256" key="2">
    <source>
        <dbReference type="ARBA" id="ARBA00022448"/>
    </source>
</evidence>
<dbReference type="Pfam" id="PF00496">
    <property type="entry name" value="SBP_bac_5"/>
    <property type="match status" value="1"/>
</dbReference>
<evidence type="ECO:0000259" key="6">
    <source>
        <dbReference type="Pfam" id="PF00496"/>
    </source>
</evidence>
<organism evidence="7 8">
    <name type="scientific">Aureococcus anophagefferens</name>
    <name type="common">Harmful bloom alga</name>
    <dbReference type="NCBI Taxonomy" id="44056"/>
    <lineage>
        <taxon>Eukaryota</taxon>
        <taxon>Sar</taxon>
        <taxon>Stramenopiles</taxon>
        <taxon>Ochrophyta</taxon>
        <taxon>Pelagophyceae</taxon>
        <taxon>Pelagomonadales</taxon>
        <taxon>Pelagomonadaceae</taxon>
        <taxon>Aureococcus</taxon>
    </lineage>
</organism>
<evidence type="ECO:0000256" key="3">
    <source>
        <dbReference type="ARBA" id="ARBA00022729"/>
    </source>
</evidence>
<evidence type="ECO:0000256" key="5">
    <source>
        <dbReference type="SAM" id="SignalP"/>
    </source>
</evidence>
<name>A0ABR1FZZ2_AURAN</name>
<dbReference type="PANTHER" id="PTHR30290:SF9">
    <property type="entry name" value="OLIGOPEPTIDE-BINDING PROTEIN APPA"/>
    <property type="match status" value="1"/>
</dbReference>
<evidence type="ECO:0000256" key="1">
    <source>
        <dbReference type="ARBA" id="ARBA00005695"/>
    </source>
</evidence>
<dbReference type="Gene3D" id="3.40.190.10">
    <property type="entry name" value="Periplasmic binding protein-like II"/>
    <property type="match status" value="1"/>
</dbReference>
<dbReference type="SUPFAM" id="SSF53850">
    <property type="entry name" value="Periplasmic binding protein-like II"/>
    <property type="match status" value="2"/>
</dbReference>
<comment type="similarity">
    <text evidence="1">Belongs to the bacterial solute-binding protein 5 family.</text>
</comment>
<feature type="chain" id="PRO_5046539172" evidence="5">
    <location>
        <begin position="18"/>
        <end position="631"/>
    </location>
</feature>
<protein>
    <submittedName>
        <fullName evidence="7">Extracellular solute-binding protein</fullName>
    </submittedName>
</protein>
<keyword evidence="3 5" id="KW-0732">Signal</keyword>
<proteinExistence type="inferred from homology"/>
<feature type="transmembrane region" description="Helical" evidence="4">
    <location>
        <begin position="582"/>
        <end position="604"/>
    </location>
</feature>
<dbReference type="Proteomes" id="UP001363151">
    <property type="component" value="Unassembled WGS sequence"/>
</dbReference>
<evidence type="ECO:0000313" key="7">
    <source>
        <dbReference type="EMBL" id="KAK7241791.1"/>
    </source>
</evidence>
<evidence type="ECO:0000256" key="4">
    <source>
        <dbReference type="SAM" id="Phobius"/>
    </source>
</evidence>
<keyword evidence="8" id="KW-1185">Reference proteome</keyword>
<dbReference type="PANTHER" id="PTHR30290">
    <property type="entry name" value="PERIPLASMIC BINDING COMPONENT OF ABC TRANSPORTER"/>
    <property type="match status" value="1"/>
</dbReference>
<keyword evidence="4" id="KW-1133">Transmembrane helix</keyword>
<feature type="signal peptide" evidence="5">
    <location>
        <begin position="1"/>
        <end position="17"/>
    </location>
</feature>
<keyword evidence="2" id="KW-0813">Transport</keyword>
<comment type="caution">
    <text evidence="7">The sequence shown here is derived from an EMBL/GenBank/DDBJ whole genome shotgun (WGS) entry which is preliminary data.</text>
</comment>
<dbReference type="InterPro" id="IPR000914">
    <property type="entry name" value="SBP_5_dom"/>
</dbReference>
<dbReference type="InterPro" id="IPR039424">
    <property type="entry name" value="SBP_5"/>
</dbReference>